<keyword evidence="1" id="KW-1015">Disulfide bond</keyword>
<dbReference type="Gene3D" id="2.60.120.290">
    <property type="entry name" value="Spermadhesin, CUB domain"/>
    <property type="match status" value="1"/>
</dbReference>
<keyword evidence="2" id="KW-0732">Signal</keyword>
<dbReference type="PROSITE" id="PS50041">
    <property type="entry name" value="C_TYPE_LECTIN_2"/>
    <property type="match status" value="1"/>
</dbReference>
<dbReference type="InterPro" id="IPR018378">
    <property type="entry name" value="C-type_lectin_CS"/>
</dbReference>
<keyword evidence="5" id="KW-1185">Reference proteome</keyword>
<accession>A0A8J2RZL7</accession>
<dbReference type="InterPro" id="IPR016187">
    <property type="entry name" value="CTDL_fold"/>
</dbReference>
<proteinExistence type="predicted"/>
<protein>
    <recommendedName>
        <fullName evidence="3">C-type lectin domain-containing protein</fullName>
    </recommendedName>
</protein>
<dbReference type="SUPFAM" id="SSF49854">
    <property type="entry name" value="Spermadhesin, CUB domain"/>
    <property type="match status" value="1"/>
</dbReference>
<evidence type="ECO:0000313" key="5">
    <source>
        <dbReference type="Proteomes" id="UP000789390"/>
    </source>
</evidence>
<reference evidence="4" key="1">
    <citation type="submission" date="2021-11" db="EMBL/GenBank/DDBJ databases">
        <authorList>
            <person name="Schell T."/>
        </authorList>
    </citation>
    <scope>NUCLEOTIDE SEQUENCE</scope>
    <source>
        <strain evidence="4">M5</strain>
    </source>
</reference>
<dbReference type="InterPro" id="IPR035914">
    <property type="entry name" value="Sperma_CUB_dom_sf"/>
</dbReference>
<dbReference type="Proteomes" id="UP000789390">
    <property type="component" value="Unassembled WGS sequence"/>
</dbReference>
<sequence>MVKFLVFYVAALIYVSSSYGNVISPKEYMFVDDQVVIDGPFNENCIMQFQTQEDRILAFSVVDGNIIETRNFLTIHDGIDVNAPVLLVENQEKLLSNKDLPTTVYTTQSEAVIKFTKSSTSNLKLKIQKAVTCRFNLGIDSQCGRVVDEVSCYCATFVNRIQADQTMFCVDNNMKLISFESQTEEEIVQAAWGTETAFWTSLTDTRRDGTWLWESSMTVPADYTNWFPKRPNTAVNNVDDCMLYGGATFLNFWGDIVCSTLAHAVCEAHP</sequence>
<dbReference type="InterPro" id="IPR016186">
    <property type="entry name" value="C-type_lectin-like/link_sf"/>
</dbReference>
<name>A0A8J2RZL7_9CRUS</name>
<evidence type="ECO:0000256" key="2">
    <source>
        <dbReference type="SAM" id="SignalP"/>
    </source>
</evidence>
<gene>
    <name evidence="4" type="ORF">DGAL_LOCUS15644</name>
</gene>
<dbReference type="OrthoDB" id="418245at2759"/>
<evidence type="ECO:0000313" key="4">
    <source>
        <dbReference type="EMBL" id="CAH0111987.1"/>
    </source>
</evidence>
<feature type="chain" id="PRO_5035243350" description="C-type lectin domain-containing protein" evidence="2">
    <location>
        <begin position="21"/>
        <end position="270"/>
    </location>
</feature>
<dbReference type="Gene3D" id="3.10.100.10">
    <property type="entry name" value="Mannose-Binding Protein A, subunit A"/>
    <property type="match status" value="1"/>
</dbReference>
<dbReference type="SMART" id="SM00034">
    <property type="entry name" value="CLECT"/>
    <property type="match status" value="1"/>
</dbReference>
<evidence type="ECO:0000259" key="3">
    <source>
        <dbReference type="PROSITE" id="PS50041"/>
    </source>
</evidence>
<dbReference type="EMBL" id="CAKKLH010000319">
    <property type="protein sequence ID" value="CAH0111987.1"/>
    <property type="molecule type" value="Genomic_DNA"/>
</dbReference>
<organism evidence="4 5">
    <name type="scientific">Daphnia galeata</name>
    <dbReference type="NCBI Taxonomy" id="27404"/>
    <lineage>
        <taxon>Eukaryota</taxon>
        <taxon>Metazoa</taxon>
        <taxon>Ecdysozoa</taxon>
        <taxon>Arthropoda</taxon>
        <taxon>Crustacea</taxon>
        <taxon>Branchiopoda</taxon>
        <taxon>Diplostraca</taxon>
        <taxon>Cladocera</taxon>
        <taxon>Anomopoda</taxon>
        <taxon>Daphniidae</taxon>
        <taxon>Daphnia</taxon>
    </lineage>
</organism>
<dbReference type="Pfam" id="PF00059">
    <property type="entry name" value="Lectin_C"/>
    <property type="match status" value="1"/>
</dbReference>
<dbReference type="InterPro" id="IPR001304">
    <property type="entry name" value="C-type_lectin-like"/>
</dbReference>
<dbReference type="CDD" id="cd00037">
    <property type="entry name" value="CLECT"/>
    <property type="match status" value="1"/>
</dbReference>
<evidence type="ECO:0000256" key="1">
    <source>
        <dbReference type="ARBA" id="ARBA00023157"/>
    </source>
</evidence>
<feature type="domain" description="C-type lectin" evidence="3">
    <location>
        <begin position="148"/>
        <end position="267"/>
    </location>
</feature>
<dbReference type="PROSITE" id="PS00615">
    <property type="entry name" value="C_TYPE_LECTIN_1"/>
    <property type="match status" value="1"/>
</dbReference>
<dbReference type="AlphaFoldDB" id="A0A8J2RZL7"/>
<feature type="signal peptide" evidence="2">
    <location>
        <begin position="1"/>
        <end position="20"/>
    </location>
</feature>
<comment type="caution">
    <text evidence="4">The sequence shown here is derived from an EMBL/GenBank/DDBJ whole genome shotgun (WGS) entry which is preliminary data.</text>
</comment>
<dbReference type="SUPFAM" id="SSF56436">
    <property type="entry name" value="C-type lectin-like"/>
    <property type="match status" value="1"/>
</dbReference>